<keyword evidence="4" id="KW-1185">Reference proteome</keyword>
<name>A0A4R1BGI7_9PROT</name>
<feature type="chain" id="PRO_5020881559" evidence="2">
    <location>
        <begin position="22"/>
        <end position="113"/>
    </location>
</feature>
<dbReference type="AlphaFoldDB" id="A0A4R1BGI7"/>
<evidence type="ECO:0000313" key="3">
    <source>
        <dbReference type="EMBL" id="TCJ16310.1"/>
    </source>
</evidence>
<proteinExistence type="predicted"/>
<keyword evidence="2" id="KW-0732">Signal</keyword>
<evidence type="ECO:0000256" key="1">
    <source>
        <dbReference type="SAM" id="MobiDB-lite"/>
    </source>
</evidence>
<evidence type="ECO:0000256" key="2">
    <source>
        <dbReference type="SAM" id="SignalP"/>
    </source>
</evidence>
<dbReference type="RefSeq" id="WP_131445238.1">
    <property type="nucleotide sequence ID" value="NZ_SJZB01000018.1"/>
</dbReference>
<dbReference type="OrthoDB" id="5296182at2"/>
<gene>
    <name evidence="3" type="ORF">EZJ19_05245</name>
</gene>
<dbReference type="Gene3D" id="2.20.130.30">
    <property type="entry name" value="Protein of unknown function DUF2782"/>
    <property type="match status" value="1"/>
</dbReference>
<comment type="caution">
    <text evidence="3">The sequence shown here is derived from an EMBL/GenBank/DDBJ whole genome shotgun (WGS) entry which is preliminary data.</text>
</comment>
<feature type="compositionally biased region" description="Pro residues" evidence="1">
    <location>
        <begin position="28"/>
        <end position="41"/>
    </location>
</feature>
<protein>
    <submittedName>
        <fullName evidence="3">DUF2782 domain-containing protein</fullName>
    </submittedName>
</protein>
<accession>A0A4R1BGI7</accession>
<organism evidence="3 4">
    <name type="scientific">Parasulfuritortus cantonensis</name>
    <dbReference type="NCBI Taxonomy" id="2528202"/>
    <lineage>
        <taxon>Bacteria</taxon>
        <taxon>Pseudomonadati</taxon>
        <taxon>Pseudomonadota</taxon>
        <taxon>Betaproteobacteria</taxon>
        <taxon>Nitrosomonadales</taxon>
        <taxon>Thiobacillaceae</taxon>
        <taxon>Parasulfuritortus</taxon>
    </lineage>
</organism>
<sequence length="113" mass="12779">MRTTLLVLTAGLAVFPLAAGAVDDKPPQLQPVPEIAPPPGVQDPDLEPKVTISRRGDDKVEEYRLHGRLYMIKVTPRHGKPYYLVDQRGDGLMRRYDDLSPNLVVPMWMIKEF</sequence>
<feature type="region of interest" description="Disordered" evidence="1">
    <location>
        <begin position="26"/>
        <end position="49"/>
    </location>
</feature>
<feature type="signal peptide" evidence="2">
    <location>
        <begin position="1"/>
        <end position="21"/>
    </location>
</feature>
<reference evidence="3 4" key="1">
    <citation type="submission" date="2019-03" db="EMBL/GenBank/DDBJ databases">
        <title>Genome sequence of Thiobacillaceae bacterium LSR1, a sulfur-oxidizing bacterium isolated from freshwater sediment.</title>
        <authorList>
            <person name="Li S."/>
        </authorList>
    </citation>
    <scope>NUCLEOTIDE SEQUENCE [LARGE SCALE GENOMIC DNA]</scope>
    <source>
        <strain evidence="3 4">LSR1</strain>
    </source>
</reference>
<dbReference type="Proteomes" id="UP000295443">
    <property type="component" value="Unassembled WGS sequence"/>
</dbReference>
<dbReference type="EMBL" id="SJZB01000018">
    <property type="protein sequence ID" value="TCJ16310.1"/>
    <property type="molecule type" value="Genomic_DNA"/>
</dbReference>
<evidence type="ECO:0000313" key="4">
    <source>
        <dbReference type="Proteomes" id="UP000295443"/>
    </source>
</evidence>
<dbReference type="InterPro" id="IPR021357">
    <property type="entry name" value="DUF2782"/>
</dbReference>
<dbReference type="Pfam" id="PF11191">
    <property type="entry name" value="DUF2782"/>
    <property type="match status" value="1"/>
</dbReference>